<organism evidence="1 2">
    <name type="scientific">Massilia cellulosiltytica</name>
    <dbReference type="NCBI Taxonomy" id="2683234"/>
    <lineage>
        <taxon>Bacteria</taxon>
        <taxon>Pseudomonadati</taxon>
        <taxon>Pseudomonadota</taxon>
        <taxon>Betaproteobacteria</taxon>
        <taxon>Burkholderiales</taxon>
        <taxon>Oxalobacteraceae</taxon>
        <taxon>Telluria group</taxon>
        <taxon>Massilia</taxon>
    </lineage>
</organism>
<dbReference type="RefSeq" id="WP_160410723.1">
    <property type="nucleotide sequence ID" value="NZ_WSES01000012.1"/>
</dbReference>
<dbReference type="EMBL" id="WSES01000012">
    <property type="protein sequence ID" value="MVW64207.1"/>
    <property type="molecule type" value="Genomic_DNA"/>
</dbReference>
<protein>
    <submittedName>
        <fullName evidence="1">Uncharacterized protein</fullName>
    </submittedName>
</protein>
<reference evidence="1 2" key="1">
    <citation type="submission" date="2019-12" db="EMBL/GenBank/DDBJ databases">
        <authorList>
            <person name="Li C."/>
            <person name="Zhao J."/>
        </authorList>
    </citation>
    <scope>NUCLEOTIDE SEQUENCE [LARGE SCALE GENOMIC DNA]</scope>
    <source>
        <strain evidence="1 2">NEAU-DD11</strain>
    </source>
</reference>
<dbReference type="Proteomes" id="UP000443353">
    <property type="component" value="Unassembled WGS sequence"/>
</dbReference>
<comment type="caution">
    <text evidence="1">The sequence shown here is derived from an EMBL/GenBank/DDBJ whole genome shotgun (WGS) entry which is preliminary data.</text>
</comment>
<gene>
    <name evidence="1" type="ORF">GPY61_30185</name>
</gene>
<name>A0A7X3G5T2_9BURK</name>
<sequence>MTDDTTITKALPSRDDEEASAALAAIYALVQDAGYERTKETVKLAEFVSPTGNILYLEKVRVSLNNIRCCVHPRHARESLMALDGVHAVSDAHRFHSNMTSFPKRLHGGRTPTAYGWQIKADTLLDFHRFLAAFASLPA</sequence>
<proteinExistence type="predicted"/>
<dbReference type="AlphaFoldDB" id="A0A7X3G5T2"/>
<evidence type="ECO:0000313" key="2">
    <source>
        <dbReference type="Proteomes" id="UP000443353"/>
    </source>
</evidence>
<accession>A0A7X3G5T2</accession>
<evidence type="ECO:0000313" key="1">
    <source>
        <dbReference type="EMBL" id="MVW64207.1"/>
    </source>
</evidence>
<keyword evidence="2" id="KW-1185">Reference proteome</keyword>